<dbReference type="OrthoDB" id="3739354at2"/>
<gene>
    <name evidence="3" type="ORF">ESP62_010180</name>
</gene>
<dbReference type="Pfam" id="PF13360">
    <property type="entry name" value="PQQ_2"/>
    <property type="match status" value="1"/>
</dbReference>
<dbReference type="Proteomes" id="UP001515100">
    <property type="component" value="Unassembled WGS sequence"/>
</dbReference>
<dbReference type="SUPFAM" id="SSF50998">
    <property type="entry name" value="Quinoprotein alcohol dehydrogenase-like"/>
    <property type="match status" value="1"/>
</dbReference>
<feature type="domain" description="Pyrrolo-quinoline quinone repeat" evidence="2">
    <location>
        <begin position="74"/>
        <end position="329"/>
    </location>
</feature>
<comment type="caution">
    <text evidence="3">The sequence shown here is derived from an EMBL/GenBank/DDBJ whole genome shotgun (WGS) entry which is preliminary data.</text>
</comment>
<feature type="compositionally biased region" description="Basic and acidic residues" evidence="1">
    <location>
        <begin position="37"/>
        <end position="46"/>
    </location>
</feature>
<dbReference type="EMBL" id="SDPP02000002">
    <property type="protein sequence ID" value="KAA1378694.1"/>
    <property type="molecule type" value="Genomic_DNA"/>
</dbReference>
<protein>
    <submittedName>
        <fullName evidence="3">PQQ-binding-like beta-propeller repeat protein</fullName>
    </submittedName>
</protein>
<evidence type="ECO:0000259" key="2">
    <source>
        <dbReference type="Pfam" id="PF13360"/>
    </source>
</evidence>
<evidence type="ECO:0000313" key="3">
    <source>
        <dbReference type="EMBL" id="KAA1378694.1"/>
    </source>
</evidence>
<evidence type="ECO:0000256" key="1">
    <source>
        <dbReference type="SAM" id="MobiDB-lite"/>
    </source>
</evidence>
<keyword evidence="4" id="KW-1185">Reference proteome</keyword>
<dbReference type="Gene3D" id="2.130.10.10">
    <property type="entry name" value="YVTN repeat-like/Quinoprotein amine dehydrogenase"/>
    <property type="match status" value="1"/>
</dbReference>
<reference evidence="3" key="1">
    <citation type="submission" date="2019-09" db="EMBL/GenBank/DDBJ databases">
        <authorList>
            <person name="Li J."/>
        </authorList>
    </citation>
    <scope>NUCLEOTIDE SEQUENCE [LARGE SCALE GENOMIC DNA]</scope>
    <source>
        <strain evidence="3">NRBC 14897</strain>
    </source>
</reference>
<proteinExistence type="predicted"/>
<dbReference type="InterPro" id="IPR002372">
    <property type="entry name" value="PQQ_rpt_dom"/>
</dbReference>
<sequence length="505" mass="52397">MGMLAQASSTSRARWWVVLTGAALVLAGCSGGGDDGSEARDKKDDTASSIILPSTPPSARGLATGPALEPVGLVKASDQLDDQVGQSVQALAAEGRSGALVTDDVVVAYSVANVSGYDPKTGKTLWTAKLDMGTGTTCSLSQPETADVKTFTVLYDTDGAGCEGLATVSVADGKVLTDVDLGQLAAEDDTEQALYSADDDIVTIGKTDHLLGQVGRSEDVGMYAVDDGKPVLKAVLGTDVKSVSPAAAAPVLVVATGDDADGDSACTISGFALPAFEKSWTTRFSSVFPGRSSSDCLMSLSPHDGTWIYAEDGVRNSIAQLDATTGKVIGSVTQADGVDQEVPADQPSLYALENDQTLAVDGDLVMPQVRSIARYSMTSGKLVWRFDAAELLVDGVPDGDRYRVVVRPKSLTSDGRYVIATASGQSSVEVFALDAKTGAVVGRWPVPEKYRTGLTLDPVVVPFPGGIALTRNFVDDLGAELVGEAPGADGADVYDIGLFSWPKQR</sequence>
<dbReference type="AlphaFoldDB" id="A0A641AN43"/>
<feature type="region of interest" description="Disordered" evidence="1">
    <location>
        <begin position="32"/>
        <end position="65"/>
    </location>
</feature>
<name>A0A641AN43_9ACTN</name>
<evidence type="ECO:0000313" key="4">
    <source>
        <dbReference type="Proteomes" id="UP001515100"/>
    </source>
</evidence>
<dbReference type="InterPro" id="IPR015943">
    <property type="entry name" value="WD40/YVTN_repeat-like_dom_sf"/>
</dbReference>
<accession>A0A641AN43</accession>
<organism evidence="3 4">
    <name type="scientific">Aeromicrobium fastidiosum</name>
    <dbReference type="NCBI Taxonomy" id="52699"/>
    <lineage>
        <taxon>Bacteria</taxon>
        <taxon>Bacillati</taxon>
        <taxon>Actinomycetota</taxon>
        <taxon>Actinomycetes</taxon>
        <taxon>Propionibacteriales</taxon>
        <taxon>Nocardioidaceae</taxon>
        <taxon>Aeromicrobium</taxon>
    </lineage>
</organism>
<dbReference type="InterPro" id="IPR011047">
    <property type="entry name" value="Quinoprotein_ADH-like_sf"/>
</dbReference>